<comment type="caution">
    <text evidence="1">The sequence shown here is derived from an EMBL/GenBank/DDBJ whole genome shotgun (WGS) entry which is preliminary data.</text>
</comment>
<accession>A0A919U6K8</accession>
<reference evidence="1" key="1">
    <citation type="submission" date="2021-01" db="EMBL/GenBank/DDBJ databases">
        <title>Whole genome shotgun sequence of Dactylosporangium siamense NBRC 106093.</title>
        <authorList>
            <person name="Komaki H."/>
            <person name="Tamura T."/>
        </authorList>
    </citation>
    <scope>NUCLEOTIDE SEQUENCE</scope>
    <source>
        <strain evidence="1">NBRC 106093</strain>
    </source>
</reference>
<organism evidence="1 2">
    <name type="scientific">Dactylosporangium siamense</name>
    <dbReference type="NCBI Taxonomy" id="685454"/>
    <lineage>
        <taxon>Bacteria</taxon>
        <taxon>Bacillati</taxon>
        <taxon>Actinomycetota</taxon>
        <taxon>Actinomycetes</taxon>
        <taxon>Micromonosporales</taxon>
        <taxon>Micromonosporaceae</taxon>
        <taxon>Dactylosporangium</taxon>
    </lineage>
</organism>
<gene>
    <name evidence="1" type="ORF">Dsi01nite_016130</name>
</gene>
<dbReference type="EMBL" id="BONQ01000025">
    <property type="protein sequence ID" value="GIG43572.1"/>
    <property type="molecule type" value="Genomic_DNA"/>
</dbReference>
<protein>
    <submittedName>
        <fullName evidence="1">Uncharacterized protein</fullName>
    </submittedName>
</protein>
<name>A0A919U6K8_9ACTN</name>
<dbReference type="RefSeq" id="WP_203845435.1">
    <property type="nucleotide sequence ID" value="NZ_BAAAVW010000004.1"/>
</dbReference>
<evidence type="ECO:0000313" key="2">
    <source>
        <dbReference type="Proteomes" id="UP000660611"/>
    </source>
</evidence>
<sequence length="259" mass="26556">MGIELSIIAGLCYASSSINATGADHHPVTDDETDLFGLSGDALTAAVAACLGAPPDLAQLDGFLHRSHDWSPVTTTLVVQSASVTGVGSMPVSLPLTGTGARLTCTATHLWSPAAGVSPTEPVRYSITFPAGGAALDYTHDWGAGLSESAGVDLPPGDTGDELVALSMNLGVRVVYDAYLSGEIAVHYRDGHQGHRYWALDVGTVMAAGGLLNGRHFAENLNIRYHASTRVVHADAAGNLSTLAGPGIRTGTDLALTGA</sequence>
<dbReference type="AlphaFoldDB" id="A0A919U6K8"/>
<proteinExistence type="predicted"/>
<dbReference type="Proteomes" id="UP000660611">
    <property type="component" value="Unassembled WGS sequence"/>
</dbReference>
<evidence type="ECO:0000313" key="1">
    <source>
        <dbReference type="EMBL" id="GIG43572.1"/>
    </source>
</evidence>
<keyword evidence="2" id="KW-1185">Reference proteome</keyword>